<dbReference type="PANTHER" id="PTHR12753:SF0">
    <property type="entry name" value="ALPHA N-TERMINAL PROTEIN METHYLTRANSFERASE 1"/>
    <property type="match status" value="1"/>
</dbReference>
<evidence type="ECO:0000256" key="5">
    <source>
        <dbReference type="ARBA" id="ARBA00039112"/>
    </source>
</evidence>
<keyword evidence="2" id="KW-0489">Methyltransferase</keyword>
<dbReference type="Proteomes" id="UP000813824">
    <property type="component" value="Unassembled WGS sequence"/>
</dbReference>
<feature type="binding site" evidence="11">
    <location>
        <position position="82"/>
    </location>
    <ligand>
        <name>S-adenosyl-L-methionine</name>
        <dbReference type="ChEBI" id="CHEBI:59789"/>
    </ligand>
</feature>
<evidence type="ECO:0000256" key="6">
    <source>
        <dbReference type="ARBA" id="ARBA00039449"/>
    </source>
</evidence>
<dbReference type="Pfam" id="PF05891">
    <property type="entry name" value="Methyltransf_PK"/>
    <property type="match status" value="1"/>
</dbReference>
<evidence type="ECO:0000256" key="10">
    <source>
        <dbReference type="ARBA" id="ARBA00048167"/>
    </source>
</evidence>
<proteinExistence type="inferred from homology"/>
<keyword evidence="4 11" id="KW-0949">S-adenosyl-L-methionine</keyword>
<evidence type="ECO:0000313" key="13">
    <source>
        <dbReference type="Proteomes" id="UP000813824"/>
    </source>
</evidence>
<sequence>MTTPNSVPQPVVVDGIEYWNTQPANYDGVLGGFGTGSLPRIDALGSRQLLMYLLPELCTVKSAVQPLKPKPSNRRIRAVEVGAGVGRVTSDVLLHLVHDVVLVEPVDSFVQEAVKRGQESAEGRTSDPSLKVWKGIQDKNKSVMFYKGTLQAFDPAHPTNGTTPLGRVGYAPPEDDSESLFDIIWCQWCLGHLSDSDLVAFFKRCKAATRETDKSLIVVKENLCSDTDDGRPLTIFDESDSSLTRSDLAWKKAFTDAGLTLVYEQTQLGFPHGLFEVKMYALR</sequence>
<organism evidence="12 13">
    <name type="scientific">Cristinia sonorae</name>
    <dbReference type="NCBI Taxonomy" id="1940300"/>
    <lineage>
        <taxon>Eukaryota</taxon>
        <taxon>Fungi</taxon>
        <taxon>Dikarya</taxon>
        <taxon>Basidiomycota</taxon>
        <taxon>Agaricomycotina</taxon>
        <taxon>Agaricomycetes</taxon>
        <taxon>Agaricomycetidae</taxon>
        <taxon>Agaricales</taxon>
        <taxon>Pleurotineae</taxon>
        <taxon>Stephanosporaceae</taxon>
        <taxon>Cristinia</taxon>
    </lineage>
</organism>
<keyword evidence="3" id="KW-0808">Transferase</keyword>
<comment type="catalytic activity">
    <reaction evidence="9">
        <text>N-terminal L-prolyl-L-prolyl-L-lysyl-[protein] + 2 S-adenosyl-L-methionine = N-terminal N,N-dimethyl-L-prolyl-L-prolyl-L-lysyl-[protein] + 2 S-adenosyl-L-homocysteine + 2 H(+)</text>
        <dbReference type="Rhea" id="RHEA:54736"/>
        <dbReference type="Rhea" id="RHEA-COMP:13787"/>
        <dbReference type="Rhea" id="RHEA-COMP:13974"/>
        <dbReference type="ChEBI" id="CHEBI:15378"/>
        <dbReference type="ChEBI" id="CHEBI:57856"/>
        <dbReference type="ChEBI" id="CHEBI:59789"/>
        <dbReference type="ChEBI" id="CHEBI:138059"/>
        <dbReference type="ChEBI" id="CHEBI:138318"/>
        <dbReference type="EC" id="2.1.1.244"/>
    </reaction>
</comment>
<evidence type="ECO:0000256" key="1">
    <source>
        <dbReference type="ARBA" id="ARBA00009059"/>
    </source>
</evidence>
<dbReference type="EMBL" id="JAEVFJ010000002">
    <property type="protein sequence ID" value="KAH8107044.1"/>
    <property type="molecule type" value="Genomic_DNA"/>
</dbReference>
<comment type="caution">
    <text evidence="12">The sequence shown here is derived from an EMBL/GenBank/DDBJ whole genome shotgun (WGS) entry which is preliminary data.</text>
</comment>
<name>A0A8K0UYP6_9AGAR</name>
<reference evidence="12" key="1">
    <citation type="journal article" date="2021" name="New Phytol.">
        <title>Evolutionary innovations through gain and loss of genes in the ectomycorrhizal Boletales.</title>
        <authorList>
            <person name="Wu G."/>
            <person name="Miyauchi S."/>
            <person name="Morin E."/>
            <person name="Kuo A."/>
            <person name="Drula E."/>
            <person name="Varga T."/>
            <person name="Kohler A."/>
            <person name="Feng B."/>
            <person name="Cao Y."/>
            <person name="Lipzen A."/>
            <person name="Daum C."/>
            <person name="Hundley H."/>
            <person name="Pangilinan J."/>
            <person name="Johnson J."/>
            <person name="Barry K."/>
            <person name="LaButti K."/>
            <person name="Ng V."/>
            <person name="Ahrendt S."/>
            <person name="Min B."/>
            <person name="Choi I.G."/>
            <person name="Park H."/>
            <person name="Plett J.M."/>
            <person name="Magnuson J."/>
            <person name="Spatafora J.W."/>
            <person name="Nagy L.G."/>
            <person name="Henrissat B."/>
            <person name="Grigoriev I.V."/>
            <person name="Yang Z.L."/>
            <person name="Xu J."/>
            <person name="Martin F.M."/>
        </authorList>
    </citation>
    <scope>NUCLEOTIDE SEQUENCE</scope>
    <source>
        <strain evidence="12">KKN 215</strain>
    </source>
</reference>
<dbReference type="GO" id="GO:0032259">
    <property type="term" value="P:methylation"/>
    <property type="evidence" value="ECO:0007669"/>
    <property type="project" value="UniProtKB-KW"/>
</dbReference>
<evidence type="ECO:0000256" key="7">
    <source>
        <dbReference type="ARBA" id="ARBA00043129"/>
    </source>
</evidence>
<evidence type="ECO:0000256" key="2">
    <source>
        <dbReference type="ARBA" id="ARBA00022603"/>
    </source>
</evidence>
<evidence type="ECO:0000313" key="12">
    <source>
        <dbReference type="EMBL" id="KAH8107044.1"/>
    </source>
</evidence>
<feature type="binding site" evidence="11">
    <location>
        <begin position="150"/>
        <end position="151"/>
    </location>
    <ligand>
        <name>S-adenosyl-L-methionine</name>
        <dbReference type="ChEBI" id="CHEBI:59789"/>
    </ligand>
</feature>
<evidence type="ECO:0000256" key="11">
    <source>
        <dbReference type="PIRSR" id="PIRSR016958-1"/>
    </source>
</evidence>
<dbReference type="Gene3D" id="3.40.50.150">
    <property type="entry name" value="Vaccinia Virus protein VP39"/>
    <property type="match status" value="1"/>
</dbReference>
<comment type="catalytic activity">
    <reaction evidence="8">
        <text>N-terminal L-seryl-L-prolyl-L-lysyl-[protein] + 3 S-adenosyl-L-methionine = N-terminal N,N,N-trimethyl-L-seryl-L-prolyl-L-lysyl-[protein] + 3 S-adenosyl-L-homocysteine + 3 H(+)</text>
        <dbReference type="Rhea" id="RHEA:54724"/>
        <dbReference type="Rhea" id="RHEA-COMP:13789"/>
        <dbReference type="Rhea" id="RHEA-COMP:13973"/>
        <dbReference type="ChEBI" id="CHEBI:15378"/>
        <dbReference type="ChEBI" id="CHEBI:57856"/>
        <dbReference type="ChEBI" id="CHEBI:59789"/>
        <dbReference type="ChEBI" id="CHEBI:138061"/>
        <dbReference type="ChEBI" id="CHEBI:138317"/>
        <dbReference type="EC" id="2.1.1.244"/>
    </reaction>
</comment>
<feature type="binding site" evidence="11">
    <location>
        <position position="187"/>
    </location>
    <ligand>
        <name>S-adenosyl-L-methionine</name>
        <dbReference type="ChEBI" id="CHEBI:59789"/>
    </ligand>
</feature>
<protein>
    <recommendedName>
        <fullName evidence="6">Alpha N-terminal protein methyltransferase 1</fullName>
        <ecNumber evidence="5">2.1.1.244</ecNumber>
    </recommendedName>
    <alternativeName>
        <fullName evidence="7">X-Pro-Lys N-terminal protein methyltransferase 1</fullName>
    </alternativeName>
</protein>
<dbReference type="GO" id="GO:0071885">
    <property type="term" value="F:N-terminal protein N-methyltransferase activity"/>
    <property type="evidence" value="ECO:0007669"/>
    <property type="project" value="UniProtKB-EC"/>
</dbReference>
<evidence type="ECO:0000256" key="8">
    <source>
        <dbReference type="ARBA" id="ARBA00047306"/>
    </source>
</evidence>
<feature type="binding site" evidence="11">
    <location>
        <position position="87"/>
    </location>
    <ligand>
        <name>S-adenosyl-L-methionine</name>
        <dbReference type="ChEBI" id="CHEBI:59789"/>
    </ligand>
</feature>
<comment type="catalytic activity">
    <reaction evidence="10">
        <text>N-terminal L-alanyl-L-prolyl-L-lysyl-[protein] + 3 S-adenosyl-L-methionine = N-terminal N,N,N-trimethyl-L-alanyl-L-prolyl-L-lysyl-[protein] + 3 S-adenosyl-L-homocysteine + 3 H(+)</text>
        <dbReference type="Rhea" id="RHEA:54712"/>
        <dbReference type="Rhea" id="RHEA-COMP:13785"/>
        <dbReference type="Rhea" id="RHEA-COMP:13971"/>
        <dbReference type="ChEBI" id="CHEBI:15378"/>
        <dbReference type="ChEBI" id="CHEBI:57856"/>
        <dbReference type="ChEBI" id="CHEBI:59789"/>
        <dbReference type="ChEBI" id="CHEBI:138057"/>
        <dbReference type="ChEBI" id="CHEBI:138315"/>
        <dbReference type="EC" id="2.1.1.244"/>
    </reaction>
</comment>
<dbReference type="InterPro" id="IPR008576">
    <property type="entry name" value="MeTrfase_NTM1"/>
</dbReference>
<dbReference type="AlphaFoldDB" id="A0A8K0UYP6"/>
<evidence type="ECO:0000256" key="3">
    <source>
        <dbReference type="ARBA" id="ARBA00022679"/>
    </source>
</evidence>
<keyword evidence="13" id="KW-1185">Reference proteome</keyword>
<dbReference type="InterPro" id="IPR029063">
    <property type="entry name" value="SAM-dependent_MTases_sf"/>
</dbReference>
<dbReference type="EC" id="2.1.1.244" evidence="5"/>
<dbReference type="PIRSF" id="PIRSF016958">
    <property type="entry name" value="DUF858_MeTrfase_lik"/>
    <property type="match status" value="1"/>
</dbReference>
<dbReference type="OrthoDB" id="1298661at2759"/>
<dbReference type="GO" id="GO:0005737">
    <property type="term" value="C:cytoplasm"/>
    <property type="evidence" value="ECO:0007669"/>
    <property type="project" value="TreeGrafter"/>
</dbReference>
<comment type="similarity">
    <text evidence="1">Belongs to the methyltransferase superfamily. NTM1 family.</text>
</comment>
<dbReference type="SUPFAM" id="SSF53335">
    <property type="entry name" value="S-adenosyl-L-methionine-dependent methyltransferases"/>
    <property type="match status" value="1"/>
</dbReference>
<evidence type="ECO:0000256" key="4">
    <source>
        <dbReference type="ARBA" id="ARBA00022691"/>
    </source>
</evidence>
<accession>A0A8K0UYP6</accession>
<gene>
    <name evidence="12" type="ORF">BXZ70DRAFT_270432</name>
</gene>
<dbReference type="PANTHER" id="PTHR12753">
    <property type="entry name" value="AD-003 - RELATED"/>
    <property type="match status" value="1"/>
</dbReference>
<evidence type="ECO:0000256" key="9">
    <source>
        <dbReference type="ARBA" id="ARBA00047885"/>
    </source>
</evidence>